<comment type="subcellular location">
    <subcellularLocation>
        <location evidence="1">Membrane</location>
        <topology evidence="1">Multi-pass membrane protein</topology>
    </subcellularLocation>
</comment>
<dbReference type="Pfam" id="PF02466">
    <property type="entry name" value="Tim17"/>
    <property type="match status" value="1"/>
</dbReference>
<dbReference type="PANTHER" id="PTHR14110">
    <property type="entry name" value="MITOCHONDRIAL IMPORT INNER MEMBRANE TRANSLOCASE SUBUNIT TIM22"/>
    <property type="match status" value="1"/>
</dbReference>
<dbReference type="GO" id="GO:0009941">
    <property type="term" value="C:chloroplast envelope"/>
    <property type="evidence" value="ECO:0007669"/>
    <property type="project" value="TreeGrafter"/>
</dbReference>
<dbReference type="GO" id="GO:0045036">
    <property type="term" value="P:protein targeting to chloroplast"/>
    <property type="evidence" value="ECO:0007669"/>
    <property type="project" value="TreeGrafter"/>
</dbReference>
<reference evidence="5 6" key="1">
    <citation type="submission" date="2023-12" db="EMBL/GenBank/DDBJ databases">
        <title>A high-quality genome assembly for Dillenia turbinata (Dilleniales).</title>
        <authorList>
            <person name="Chanderbali A."/>
        </authorList>
    </citation>
    <scope>NUCLEOTIDE SEQUENCE [LARGE SCALE GENOMIC DNA]</scope>
    <source>
        <strain evidence="5">LSX21</strain>
        <tissue evidence="5">Leaf</tissue>
    </source>
</reference>
<keyword evidence="6" id="KW-1185">Reference proteome</keyword>
<dbReference type="PANTHER" id="PTHR14110:SF1">
    <property type="entry name" value="CHLOROPLASTIC IMPORT INNER MEMBRANE TRANSLOCASE SUBUNIT TIM22-2-RELATED"/>
    <property type="match status" value="1"/>
</dbReference>
<evidence type="ECO:0000256" key="2">
    <source>
        <dbReference type="ARBA" id="ARBA00022692"/>
    </source>
</evidence>
<evidence type="ECO:0000256" key="1">
    <source>
        <dbReference type="ARBA" id="ARBA00004141"/>
    </source>
</evidence>
<gene>
    <name evidence="5" type="ORF">RJ641_018598</name>
</gene>
<comment type="caution">
    <text evidence="5">The sequence shown here is derived from an EMBL/GenBank/DDBJ whole genome shotgun (WGS) entry which is preliminary data.</text>
</comment>
<dbReference type="AlphaFoldDB" id="A0AAN8UYP4"/>
<protein>
    <recommendedName>
        <fullName evidence="7">Mitochondrial import inner membrane translocase subunit TIM22</fullName>
    </recommendedName>
</protein>
<keyword evidence="3" id="KW-1133">Transmembrane helix</keyword>
<keyword evidence="4" id="KW-0472">Membrane</keyword>
<evidence type="ECO:0000256" key="3">
    <source>
        <dbReference type="ARBA" id="ARBA00022989"/>
    </source>
</evidence>
<sequence>MASSRDENSEPLPEEPNPLVNAPLVCFLKFAGESAAGALIGSIFGFGLGLTKNKGLKGSFPEAASSAKTCAVLTGVHSLMMCLLKGLLGKDDVINAGLAGCCTGLALSYPGPPQAMVQSCLTFGVFSFMIERLREQRMAQAHPLSENNGNRSSAILPPLTLPLPSNLAEGFSTFYQSLEKKPRKDMVLGHLNLLQKDHPETPRQGPCRK</sequence>
<evidence type="ECO:0000256" key="4">
    <source>
        <dbReference type="ARBA" id="ARBA00023136"/>
    </source>
</evidence>
<dbReference type="GO" id="GO:0042721">
    <property type="term" value="C:TIM22 mitochondrial import inner membrane insertion complex"/>
    <property type="evidence" value="ECO:0007669"/>
    <property type="project" value="InterPro"/>
</dbReference>
<proteinExistence type="predicted"/>
<evidence type="ECO:0000313" key="6">
    <source>
        <dbReference type="Proteomes" id="UP001370490"/>
    </source>
</evidence>
<dbReference type="EMBL" id="JBAMMX010000023">
    <property type="protein sequence ID" value="KAK6917847.1"/>
    <property type="molecule type" value="Genomic_DNA"/>
</dbReference>
<evidence type="ECO:0000313" key="5">
    <source>
        <dbReference type="EMBL" id="KAK6917847.1"/>
    </source>
</evidence>
<organism evidence="5 6">
    <name type="scientific">Dillenia turbinata</name>
    <dbReference type="NCBI Taxonomy" id="194707"/>
    <lineage>
        <taxon>Eukaryota</taxon>
        <taxon>Viridiplantae</taxon>
        <taxon>Streptophyta</taxon>
        <taxon>Embryophyta</taxon>
        <taxon>Tracheophyta</taxon>
        <taxon>Spermatophyta</taxon>
        <taxon>Magnoliopsida</taxon>
        <taxon>eudicotyledons</taxon>
        <taxon>Gunneridae</taxon>
        <taxon>Pentapetalae</taxon>
        <taxon>Dilleniales</taxon>
        <taxon>Dilleniaceae</taxon>
        <taxon>Dillenia</taxon>
    </lineage>
</organism>
<accession>A0AAN8UYP4</accession>
<evidence type="ECO:0008006" key="7">
    <source>
        <dbReference type="Google" id="ProtNLM"/>
    </source>
</evidence>
<keyword evidence="2" id="KW-0812">Transmembrane</keyword>
<dbReference type="GO" id="GO:0045039">
    <property type="term" value="P:protein insertion into mitochondrial inner membrane"/>
    <property type="evidence" value="ECO:0007669"/>
    <property type="project" value="InterPro"/>
</dbReference>
<dbReference type="GO" id="GO:0008320">
    <property type="term" value="F:protein transmembrane transporter activity"/>
    <property type="evidence" value="ECO:0007669"/>
    <property type="project" value="TreeGrafter"/>
</dbReference>
<name>A0AAN8UYP4_9MAGN</name>
<dbReference type="Proteomes" id="UP001370490">
    <property type="component" value="Unassembled WGS sequence"/>
</dbReference>
<dbReference type="InterPro" id="IPR039175">
    <property type="entry name" value="TIM22"/>
</dbReference>